<keyword evidence="2" id="KW-1185">Reference proteome</keyword>
<dbReference type="RefSeq" id="WP_320004352.1">
    <property type="nucleotide sequence ID" value="NZ_JAUHJS010000004.1"/>
</dbReference>
<keyword evidence="1" id="KW-0418">Kinase</keyword>
<comment type="caution">
    <text evidence="1">The sequence shown here is derived from an EMBL/GenBank/DDBJ whole genome shotgun (WGS) entry which is preliminary data.</text>
</comment>
<evidence type="ECO:0000313" key="1">
    <source>
        <dbReference type="EMBL" id="MDN4165821.1"/>
    </source>
</evidence>
<accession>A0ABT8F6G5</accession>
<dbReference type="Gene3D" id="3.30.420.40">
    <property type="match status" value="2"/>
</dbReference>
<dbReference type="PANTHER" id="PTHR30605:SF0">
    <property type="entry name" value="ANHYDRO-N-ACETYLMURAMIC ACID KINASE"/>
    <property type="match status" value="1"/>
</dbReference>
<organism evidence="1 2">
    <name type="scientific">Shiella aurantiaca</name>
    <dbReference type="NCBI Taxonomy" id="3058365"/>
    <lineage>
        <taxon>Bacteria</taxon>
        <taxon>Pseudomonadati</taxon>
        <taxon>Bacteroidota</taxon>
        <taxon>Cytophagia</taxon>
        <taxon>Cytophagales</taxon>
        <taxon>Shiellaceae</taxon>
        <taxon>Shiella</taxon>
    </lineage>
</organism>
<sequence length="360" mass="39898">MENSQTNTYSALGLMSGTSLDGLDIAYVEFQHIQGKWQYRLGPCTTLAYSEKWRNDLGQAIHLSGLELTRLHHRLGAYFGELAQQFIQEHQVSPQWIGSHGHTVFHQPKEGFTLQIGDPYALLVVTRIPVVADFRSLDVALGGQGAPLVPIGDELLFGQYGACINLGGIANISWSKQDTRLAFDIAPANMLLNHIIQPLGLLYDNQGQLAQKGQVNEALFEALNRLAYYQEAYPKSLGVEWFQQMVLPLLAQYPDTVENHLCTACHHIAYQIGQVLDKESIQGEILLTGGGAFHSYLVSLFSQYWPKGCRPVVPEAELINYKEALVFAFLAVLHQTGNINVWKSVTGAQADSRSGILYSL</sequence>
<keyword evidence="1" id="KW-0808">Transferase</keyword>
<dbReference type="EMBL" id="JAUHJS010000004">
    <property type="protein sequence ID" value="MDN4165821.1"/>
    <property type="molecule type" value="Genomic_DNA"/>
</dbReference>
<dbReference type="SUPFAM" id="SSF53067">
    <property type="entry name" value="Actin-like ATPase domain"/>
    <property type="match status" value="1"/>
</dbReference>
<dbReference type="Proteomes" id="UP001168552">
    <property type="component" value="Unassembled WGS sequence"/>
</dbReference>
<evidence type="ECO:0000313" key="2">
    <source>
        <dbReference type="Proteomes" id="UP001168552"/>
    </source>
</evidence>
<gene>
    <name evidence="1" type="ORF">QWY31_09920</name>
</gene>
<dbReference type="NCBIfam" id="NF007144">
    <property type="entry name" value="PRK09585.2-3"/>
    <property type="match status" value="1"/>
</dbReference>
<dbReference type="InterPro" id="IPR005338">
    <property type="entry name" value="Anhydro_N_Ac-Mur_kinase"/>
</dbReference>
<dbReference type="PANTHER" id="PTHR30605">
    <property type="entry name" value="ANHYDRO-N-ACETYLMURAMIC ACID KINASE"/>
    <property type="match status" value="1"/>
</dbReference>
<reference evidence="1" key="1">
    <citation type="submission" date="2023-06" db="EMBL/GenBank/DDBJ databases">
        <title>Cytophagales bacterium Strain LB-30, isolated from soil.</title>
        <authorList>
            <person name="Liu B."/>
        </authorList>
    </citation>
    <scope>NUCLEOTIDE SEQUENCE</scope>
    <source>
        <strain evidence="1">LB-30</strain>
    </source>
</reference>
<dbReference type="EC" id="2.7.1.170" evidence="1"/>
<dbReference type="GO" id="GO:0016301">
    <property type="term" value="F:kinase activity"/>
    <property type="evidence" value="ECO:0007669"/>
    <property type="project" value="UniProtKB-KW"/>
</dbReference>
<protein>
    <submittedName>
        <fullName evidence="1">Anhydro-N-acetylmuramic acid kinase</fullName>
        <ecNumber evidence="1">2.7.1.170</ecNumber>
    </submittedName>
</protein>
<name>A0ABT8F6G5_9BACT</name>
<dbReference type="Pfam" id="PF03702">
    <property type="entry name" value="AnmK"/>
    <property type="match status" value="1"/>
</dbReference>
<proteinExistence type="predicted"/>
<dbReference type="InterPro" id="IPR043129">
    <property type="entry name" value="ATPase_NBD"/>
</dbReference>